<name>A0A0A6VVM5_KOCRO</name>
<gene>
    <name evidence="1" type="ORF">GY22_07510</name>
</gene>
<comment type="caution">
    <text evidence="1">The sequence shown here is derived from an EMBL/GenBank/DDBJ whole genome shotgun (WGS) entry which is preliminary data.</text>
</comment>
<proteinExistence type="predicted"/>
<dbReference type="EMBL" id="JSUH01000005">
    <property type="protein sequence ID" value="KHD97929.1"/>
    <property type="molecule type" value="Genomic_DNA"/>
</dbReference>
<dbReference type="RefSeq" id="WP_035925527.1">
    <property type="nucleotide sequence ID" value="NZ_JSUH01000005.1"/>
</dbReference>
<dbReference type="AlphaFoldDB" id="A0A0A6VVM5"/>
<dbReference type="Proteomes" id="UP000030466">
    <property type="component" value="Unassembled WGS sequence"/>
</dbReference>
<evidence type="ECO:0000313" key="1">
    <source>
        <dbReference type="EMBL" id="KHD97929.1"/>
    </source>
</evidence>
<protein>
    <recommendedName>
        <fullName evidence="3">DUF1440 domain-containing protein</fullName>
    </recommendedName>
</protein>
<evidence type="ECO:0000313" key="2">
    <source>
        <dbReference type="Proteomes" id="UP000030466"/>
    </source>
</evidence>
<evidence type="ECO:0008006" key="3">
    <source>
        <dbReference type="Google" id="ProtNLM"/>
    </source>
</evidence>
<dbReference type="OrthoDB" id="669100at2"/>
<reference evidence="1 2" key="1">
    <citation type="journal article" date="2003" name="Int. J. Syst. Evol. Microbiol.">
        <title>Kocuria polaris sp. nov., an orange-pigmented psychrophilic bacterium isolated from an Antarctic cyanobacterial mat sample.</title>
        <authorList>
            <person name="Reddy G.S."/>
            <person name="Prakash J.S."/>
            <person name="Prabahar V."/>
            <person name="Matsumoto G.I."/>
            <person name="Stackebrandt E."/>
            <person name="Shivaji S."/>
        </authorList>
    </citation>
    <scope>NUCLEOTIDE SEQUENCE [LARGE SCALE GENOMIC DNA]</scope>
    <source>
        <strain evidence="1 2">CMS 76or</strain>
    </source>
</reference>
<keyword evidence="2" id="KW-1185">Reference proteome</keyword>
<sequence>MTGPARTSALGRAAATGAAAGIAGAALMVLGEKAEQALTHRPDSYVPARALLTLLGRHPGDREQPTGWNSAMHYGTGAALGALRGVWAVTGIRGPHANAWHTVVRLAFDQTVENATGVGAPPSTWPAGEQAVDVLHKAVYSVVTGVLADRLVAPALVSGRGRTSH</sequence>
<accession>A0A0A6VVM5</accession>
<organism evidence="1 2">
    <name type="scientific">Kocuria rosea subsp. polaris</name>
    <dbReference type="NCBI Taxonomy" id="136273"/>
    <lineage>
        <taxon>Bacteria</taxon>
        <taxon>Bacillati</taxon>
        <taxon>Actinomycetota</taxon>
        <taxon>Actinomycetes</taxon>
        <taxon>Micrococcales</taxon>
        <taxon>Micrococcaceae</taxon>
        <taxon>Kocuria</taxon>
    </lineage>
</organism>